<organism evidence="2 3">
    <name type="scientific">Luteococcus peritonei</name>
    <dbReference type="NCBI Taxonomy" id="88874"/>
    <lineage>
        <taxon>Bacteria</taxon>
        <taxon>Bacillati</taxon>
        <taxon>Actinomycetota</taxon>
        <taxon>Actinomycetes</taxon>
        <taxon>Propionibacteriales</taxon>
        <taxon>Propionibacteriaceae</taxon>
        <taxon>Luteococcus</taxon>
    </lineage>
</organism>
<protein>
    <submittedName>
        <fullName evidence="2">ROK family protein</fullName>
    </submittedName>
</protein>
<dbReference type="SUPFAM" id="SSF46785">
    <property type="entry name" value="Winged helix' DNA-binding domain"/>
    <property type="match status" value="1"/>
</dbReference>
<evidence type="ECO:0000313" key="2">
    <source>
        <dbReference type="EMBL" id="MFD1890541.1"/>
    </source>
</evidence>
<dbReference type="InterPro" id="IPR043129">
    <property type="entry name" value="ATPase_NBD"/>
</dbReference>
<dbReference type="PROSITE" id="PS01125">
    <property type="entry name" value="ROK"/>
    <property type="match status" value="1"/>
</dbReference>
<comment type="similarity">
    <text evidence="1">Belongs to the ROK (NagC/XylR) family.</text>
</comment>
<dbReference type="Gene3D" id="3.30.420.40">
    <property type="match status" value="2"/>
</dbReference>
<evidence type="ECO:0000256" key="1">
    <source>
        <dbReference type="ARBA" id="ARBA00006479"/>
    </source>
</evidence>
<dbReference type="InterPro" id="IPR036390">
    <property type="entry name" value="WH_DNA-bd_sf"/>
</dbReference>
<proteinExistence type="inferred from homology"/>
<keyword evidence="3" id="KW-1185">Reference proteome</keyword>
<gene>
    <name evidence="2" type="ORF">ACFSCS_10175</name>
</gene>
<dbReference type="InterPro" id="IPR036388">
    <property type="entry name" value="WH-like_DNA-bd_sf"/>
</dbReference>
<dbReference type="Proteomes" id="UP001597326">
    <property type="component" value="Unassembled WGS sequence"/>
</dbReference>
<dbReference type="Pfam" id="PF00480">
    <property type="entry name" value="ROK"/>
    <property type="match status" value="1"/>
</dbReference>
<accession>A0ABW4RW83</accession>
<comment type="caution">
    <text evidence="2">The sequence shown here is derived from an EMBL/GenBank/DDBJ whole genome shotgun (WGS) entry which is preliminary data.</text>
</comment>
<dbReference type="SUPFAM" id="SSF53067">
    <property type="entry name" value="Actin-like ATPase domain"/>
    <property type="match status" value="1"/>
</dbReference>
<dbReference type="RefSeq" id="WP_343873728.1">
    <property type="nucleotide sequence ID" value="NZ_BAAAIX010000019.1"/>
</dbReference>
<dbReference type="InterPro" id="IPR049874">
    <property type="entry name" value="ROK_cs"/>
</dbReference>
<sequence>MPEGLDATSRLVALTLLRRGPRSRAELCRELGLSSASLTRLTRPMLEAGILSEGDPVAPLTTGRPSLPLSLVPGAAHVVGVKLVTGRAHLVLTDLSATVLDRLEVDDELDSPERAAQVLARALDRWADHRPSGLGISLGADVDRDGRVGSAPFLGWPASRLPQLVQQATGLPAVAGNDVNALAVAEHWFGAGRELSDFAVITVGMGIGLGLVCNDQMVPGHDGRAGMVGRMCLPGGTAGELLADRALAARLGRELGEAVSVEDLPLLASRPEAAGVLRAAARDLGHLAAQVGMVSAPRRVLVTGEGIGLLIRHQEEVLAGLQELAGPGAPELVLEELEFSEWARGAACLAIRELLAG</sequence>
<dbReference type="PANTHER" id="PTHR18964:SF149">
    <property type="entry name" value="BIFUNCTIONAL UDP-N-ACETYLGLUCOSAMINE 2-EPIMERASE_N-ACETYLMANNOSAMINE KINASE"/>
    <property type="match status" value="1"/>
</dbReference>
<dbReference type="Gene3D" id="1.10.10.10">
    <property type="entry name" value="Winged helix-like DNA-binding domain superfamily/Winged helix DNA-binding domain"/>
    <property type="match status" value="1"/>
</dbReference>
<dbReference type="InterPro" id="IPR000600">
    <property type="entry name" value="ROK"/>
</dbReference>
<dbReference type="EMBL" id="JBHUFZ010000022">
    <property type="protein sequence ID" value="MFD1890541.1"/>
    <property type="molecule type" value="Genomic_DNA"/>
</dbReference>
<name>A0ABW4RW83_9ACTN</name>
<evidence type="ECO:0000313" key="3">
    <source>
        <dbReference type="Proteomes" id="UP001597326"/>
    </source>
</evidence>
<reference evidence="3" key="1">
    <citation type="journal article" date="2019" name="Int. J. Syst. Evol. Microbiol.">
        <title>The Global Catalogue of Microorganisms (GCM) 10K type strain sequencing project: providing services to taxonomists for standard genome sequencing and annotation.</title>
        <authorList>
            <consortium name="The Broad Institute Genomics Platform"/>
            <consortium name="The Broad Institute Genome Sequencing Center for Infectious Disease"/>
            <person name="Wu L."/>
            <person name="Ma J."/>
        </authorList>
    </citation>
    <scope>NUCLEOTIDE SEQUENCE [LARGE SCALE GENOMIC DNA]</scope>
    <source>
        <strain evidence="3">CAIM 431</strain>
    </source>
</reference>
<dbReference type="PANTHER" id="PTHR18964">
    <property type="entry name" value="ROK (REPRESSOR, ORF, KINASE) FAMILY"/>
    <property type="match status" value="1"/>
</dbReference>